<keyword evidence="1" id="KW-0540">Nuclease</keyword>
<dbReference type="InterPro" id="IPR016191">
    <property type="entry name" value="Ribonuclease/ribotoxin"/>
</dbReference>
<accession>A0A2S4PTY7</accession>
<evidence type="ECO:0000256" key="3">
    <source>
        <dbReference type="SAM" id="SignalP"/>
    </source>
</evidence>
<evidence type="ECO:0000313" key="4">
    <source>
        <dbReference type="EMBL" id="POS85508.1"/>
    </source>
</evidence>
<dbReference type="Proteomes" id="UP000237438">
    <property type="component" value="Unassembled WGS sequence"/>
</dbReference>
<protein>
    <submittedName>
        <fullName evidence="4">Uncharacterized protein</fullName>
    </submittedName>
</protein>
<organism evidence="4 5">
    <name type="scientific">Erysiphe pulchra</name>
    <dbReference type="NCBI Taxonomy" id="225359"/>
    <lineage>
        <taxon>Eukaryota</taxon>
        <taxon>Fungi</taxon>
        <taxon>Dikarya</taxon>
        <taxon>Ascomycota</taxon>
        <taxon>Pezizomycotina</taxon>
        <taxon>Leotiomycetes</taxon>
        <taxon>Erysiphales</taxon>
        <taxon>Erysiphaceae</taxon>
        <taxon>Erysiphe</taxon>
    </lineage>
</organism>
<dbReference type="OrthoDB" id="5425539at2759"/>
<dbReference type="GO" id="GO:0004540">
    <property type="term" value="F:RNA nuclease activity"/>
    <property type="evidence" value="ECO:0007669"/>
    <property type="project" value="InterPro"/>
</dbReference>
<dbReference type="Gene3D" id="3.10.450.30">
    <property type="entry name" value="Microbial ribonucleases"/>
    <property type="match status" value="2"/>
</dbReference>
<reference evidence="4 5" key="1">
    <citation type="submission" date="2017-10" db="EMBL/GenBank/DDBJ databases">
        <title>Development of genomic resources for the powdery mildew, Erysiphe pulchra.</title>
        <authorList>
            <person name="Wadl P.A."/>
            <person name="Mack B.M."/>
            <person name="Moore G."/>
            <person name="Beltz S.B."/>
        </authorList>
    </citation>
    <scope>NUCLEOTIDE SEQUENCE [LARGE SCALE GENOMIC DNA]</scope>
    <source>
        <strain evidence="4">Cflorida</strain>
    </source>
</reference>
<keyword evidence="5" id="KW-1185">Reference proteome</keyword>
<feature type="signal peptide" evidence="3">
    <location>
        <begin position="1"/>
        <end position="19"/>
    </location>
</feature>
<keyword evidence="3" id="KW-0732">Signal</keyword>
<evidence type="ECO:0000256" key="1">
    <source>
        <dbReference type="ARBA" id="ARBA00022722"/>
    </source>
</evidence>
<sequence>MSILDLLISWILTSYLVSTHTILDRREWKENGYDCGDAFFNDQMVHDALKTALSDIGRKKILLYTGPIYSRVMGYVTWPILPAEAQAGRFSHIWRRAMYQIVFDANGKVIDLIVRLANNQFAKCWRVDSQQIEASIYSVEESNGYKCGYEFIPDSTITECVEIARKNLAPDTDELNQIFAKPPRNGYMCDKVFFDDNDLQHARVTAQRREETKRSTNFPRRYNGKPFDSPCLLWPINKNGESFTTGRLGKYRLVLTLDFKILSVAMFIPGGFLVRNSYQCFEDVFSHEEIASIAEIACKKAKRAKRKTFPLPYQGLKFDVEGPYLLYPIKKHKFSPGPGIHRLVINTLCHIAGVLTMDPNTKELVKCSVEGQKALQES</sequence>
<dbReference type="AlphaFoldDB" id="A0A2S4PTY7"/>
<proteinExistence type="predicted"/>
<dbReference type="GO" id="GO:0003723">
    <property type="term" value="F:RNA binding"/>
    <property type="evidence" value="ECO:0007669"/>
    <property type="project" value="InterPro"/>
</dbReference>
<dbReference type="EMBL" id="PEDP01000581">
    <property type="protein sequence ID" value="POS85508.1"/>
    <property type="molecule type" value="Genomic_DNA"/>
</dbReference>
<keyword evidence="2" id="KW-0378">Hydrolase</keyword>
<name>A0A2S4PTY7_9PEZI</name>
<evidence type="ECO:0000313" key="5">
    <source>
        <dbReference type="Proteomes" id="UP000237438"/>
    </source>
</evidence>
<feature type="chain" id="PRO_5015542500" evidence="3">
    <location>
        <begin position="20"/>
        <end position="378"/>
    </location>
</feature>
<dbReference type="SUPFAM" id="SSF53933">
    <property type="entry name" value="Microbial ribonucleases"/>
    <property type="match status" value="1"/>
</dbReference>
<dbReference type="GO" id="GO:0016787">
    <property type="term" value="F:hydrolase activity"/>
    <property type="evidence" value="ECO:0007669"/>
    <property type="project" value="UniProtKB-KW"/>
</dbReference>
<gene>
    <name evidence="4" type="ORF">EPUL_001725</name>
</gene>
<evidence type="ECO:0000256" key="2">
    <source>
        <dbReference type="ARBA" id="ARBA00022801"/>
    </source>
</evidence>
<comment type="caution">
    <text evidence="4">The sequence shown here is derived from an EMBL/GenBank/DDBJ whole genome shotgun (WGS) entry which is preliminary data.</text>
</comment>